<evidence type="ECO:0000256" key="1">
    <source>
        <dbReference type="ARBA" id="ARBA00022737"/>
    </source>
</evidence>
<keyword evidence="1" id="KW-0677">Repeat</keyword>
<dbReference type="Gene3D" id="1.25.40.10">
    <property type="entry name" value="Tetratricopeptide repeat domain"/>
    <property type="match status" value="1"/>
</dbReference>
<dbReference type="RefSeq" id="WP_072873277.1">
    <property type="nucleotide sequence ID" value="NZ_JAURUO010000004.1"/>
</dbReference>
<feature type="chain" id="PRO_5045251912" evidence="4">
    <location>
        <begin position="19"/>
        <end position="192"/>
    </location>
</feature>
<evidence type="ECO:0000256" key="3">
    <source>
        <dbReference type="PROSITE-ProRule" id="PRU00339"/>
    </source>
</evidence>
<organism evidence="5 6">
    <name type="scientific">Alicyclobacillus tolerans</name>
    <dbReference type="NCBI Taxonomy" id="90970"/>
    <lineage>
        <taxon>Bacteria</taxon>
        <taxon>Bacillati</taxon>
        <taxon>Bacillota</taxon>
        <taxon>Bacilli</taxon>
        <taxon>Bacillales</taxon>
        <taxon>Alicyclobacillaceae</taxon>
        <taxon>Alicyclobacillus</taxon>
    </lineage>
</organism>
<gene>
    <name evidence="5" type="ORF">J2S04_001034</name>
</gene>
<protein>
    <submittedName>
        <fullName evidence="5">Tfp pilus assembly protein PilF</fullName>
    </submittedName>
</protein>
<evidence type="ECO:0000313" key="5">
    <source>
        <dbReference type="EMBL" id="MDP9728103.1"/>
    </source>
</evidence>
<dbReference type="InterPro" id="IPR052346">
    <property type="entry name" value="O-mannosyl-transferase_TMTC"/>
</dbReference>
<evidence type="ECO:0000313" key="6">
    <source>
        <dbReference type="Proteomes" id="UP001229209"/>
    </source>
</evidence>
<dbReference type="Pfam" id="PF13414">
    <property type="entry name" value="TPR_11"/>
    <property type="match status" value="1"/>
</dbReference>
<keyword evidence="2 3" id="KW-0802">TPR repeat</keyword>
<evidence type="ECO:0000256" key="2">
    <source>
        <dbReference type="ARBA" id="ARBA00022803"/>
    </source>
</evidence>
<dbReference type="SUPFAM" id="SSF48452">
    <property type="entry name" value="TPR-like"/>
    <property type="match status" value="1"/>
</dbReference>
<proteinExistence type="predicted"/>
<accession>A0ABT9LV07</accession>
<feature type="signal peptide" evidence="4">
    <location>
        <begin position="1"/>
        <end position="18"/>
    </location>
</feature>
<feature type="repeat" description="TPR" evidence="3">
    <location>
        <begin position="75"/>
        <end position="108"/>
    </location>
</feature>
<evidence type="ECO:0000256" key="4">
    <source>
        <dbReference type="SAM" id="SignalP"/>
    </source>
</evidence>
<dbReference type="InterPro" id="IPR011990">
    <property type="entry name" value="TPR-like_helical_dom_sf"/>
</dbReference>
<dbReference type="InterPro" id="IPR019734">
    <property type="entry name" value="TPR_rpt"/>
</dbReference>
<dbReference type="SMART" id="SM00028">
    <property type="entry name" value="TPR"/>
    <property type="match status" value="3"/>
</dbReference>
<dbReference type="EMBL" id="JAURUO010000004">
    <property type="protein sequence ID" value="MDP9728103.1"/>
    <property type="molecule type" value="Genomic_DNA"/>
</dbReference>
<sequence>MKKLLLSLTTVATLGLVAGCGTVNQTANQAAKQVQKTANQAIKTPGGVMVGATAYYGAANLKKFENAAKAQPKSEKAQMDAGISAFDNQQFEKAITYYQKAAQLNPKDPIPLNNIGNVYFRGLKQPSQALAYYKKATQIGPTYGVAWLNLYLVQIQLNQKQAAKQTLQQALKVVPKSNAYYSDLQKDLNSLK</sequence>
<dbReference type="PROSITE" id="PS51257">
    <property type="entry name" value="PROKAR_LIPOPROTEIN"/>
    <property type="match status" value="1"/>
</dbReference>
<dbReference type="PANTHER" id="PTHR44227:SF3">
    <property type="entry name" value="PROTEIN O-MANNOSYL-TRANSFERASE TMTC4"/>
    <property type="match status" value="1"/>
</dbReference>
<keyword evidence="4" id="KW-0732">Signal</keyword>
<name>A0ABT9LV07_9BACL</name>
<reference evidence="5 6" key="1">
    <citation type="submission" date="2023-07" db="EMBL/GenBank/DDBJ databases">
        <title>Genomic Encyclopedia of Type Strains, Phase IV (KMG-IV): sequencing the most valuable type-strain genomes for metagenomic binning, comparative biology and taxonomic classification.</title>
        <authorList>
            <person name="Goeker M."/>
        </authorList>
    </citation>
    <scope>NUCLEOTIDE SEQUENCE [LARGE SCALE GENOMIC DNA]</scope>
    <source>
        <strain evidence="5 6">DSM 25924</strain>
    </source>
</reference>
<keyword evidence="6" id="KW-1185">Reference proteome</keyword>
<comment type="caution">
    <text evidence="5">The sequence shown here is derived from an EMBL/GenBank/DDBJ whole genome shotgun (WGS) entry which is preliminary data.</text>
</comment>
<dbReference type="PROSITE" id="PS50005">
    <property type="entry name" value="TPR"/>
    <property type="match status" value="1"/>
</dbReference>
<dbReference type="Pfam" id="PF14559">
    <property type="entry name" value="TPR_19"/>
    <property type="match status" value="1"/>
</dbReference>
<dbReference type="PANTHER" id="PTHR44227">
    <property type="match status" value="1"/>
</dbReference>
<dbReference type="Proteomes" id="UP001229209">
    <property type="component" value="Unassembled WGS sequence"/>
</dbReference>